<feature type="domain" description="Nephrocystin 3-like N-terminal" evidence="7">
    <location>
        <begin position="47"/>
        <end position="177"/>
    </location>
</feature>
<dbReference type="AlphaFoldDB" id="A0A6A4XD19"/>
<dbReference type="PRINTS" id="PR01415">
    <property type="entry name" value="ANKYRIN"/>
</dbReference>
<feature type="repeat" description="ANK" evidence="5">
    <location>
        <begin position="747"/>
        <end position="779"/>
    </location>
</feature>
<feature type="repeat" description="ANK" evidence="5">
    <location>
        <begin position="544"/>
        <end position="576"/>
    </location>
</feature>
<protein>
    <submittedName>
        <fullName evidence="10">Ankyrin repeat domain-containing protein 50</fullName>
    </submittedName>
</protein>
<feature type="repeat" description="ANK" evidence="5">
    <location>
        <begin position="511"/>
        <end position="543"/>
    </location>
</feature>
<evidence type="ECO:0000256" key="5">
    <source>
        <dbReference type="PROSITE-ProRule" id="PRU00023"/>
    </source>
</evidence>
<dbReference type="SMART" id="SM00248">
    <property type="entry name" value="ANK"/>
    <property type="match status" value="15"/>
</dbReference>
<dbReference type="PROSITE" id="PS50297">
    <property type="entry name" value="ANK_REP_REGION"/>
    <property type="match status" value="13"/>
</dbReference>
<feature type="repeat" description="ANK" evidence="5">
    <location>
        <begin position="577"/>
        <end position="609"/>
    </location>
</feature>
<evidence type="ECO:0000259" key="9">
    <source>
        <dbReference type="Pfam" id="PF25521"/>
    </source>
</evidence>
<feature type="domain" description="TANC1/2-like winged helix" evidence="9">
    <location>
        <begin position="310"/>
        <end position="434"/>
    </location>
</feature>
<feature type="repeat" description="ANK" evidence="5">
    <location>
        <begin position="648"/>
        <end position="680"/>
    </location>
</feature>
<feature type="domain" description="TANC1/2-like AAA+ ATPase lid" evidence="8">
    <location>
        <begin position="225"/>
        <end position="307"/>
    </location>
</feature>
<gene>
    <name evidence="10" type="primary">ANKRD50</name>
    <name evidence="10" type="ORF">FJT64_017039</name>
</gene>
<dbReference type="InterPro" id="IPR050889">
    <property type="entry name" value="Dendritic_Spine_Reg/Scaffold"/>
</dbReference>
<dbReference type="Pfam" id="PF12796">
    <property type="entry name" value="Ank_2"/>
    <property type="match status" value="4"/>
</dbReference>
<feature type="region of interest" description="Disordered" evidence="6">
    <location>
        <begin position="1192"/>
        <end position="1254"/>
    </location>
</feature>
<dbReference type="InterPro" id="IPR058056">
    <property type="entry name" value="WH_TANC1/2"/>
</dbReference>
<dbReference type="Gene3D" id="1.25.40.20">
    <property type="entry name" value="Ankyrin repeat-containing domain"/>
    <property type="match status" value="6"/>
</dbReference>
<dbReference type="PANTHER" id="PTHR24166">
    <property type="entry name" value="ROLLING PEBBLES, ISOFORM B"/>
    <property type="match status" value="1"/>
</dbReference>
<organism evidence="10 11">
    <name type="scientific">Amphibalanus amphitrite</name>
    <name type="common">Striped barnacle</name>
    <name type="synonym">Balanus amphitrite</name>
    <dbReference type="NCBI Taxonomy" id="1232801"/>
    <lineage>
        <taxon>Eukaryota</taxon>
        <taxon>Metazoa</taxon>
        <taxon>Ecdysozoa</taxon>
        <taxon>Arthropoda</taxon>
        <taxon>Crustacea</taxon>
        <taxon>Multicrustacea</taxon>
        <taxon>Cirripedia</taxon>
        <taxon>Thoracica</taxon>
        <taxon>Thoracicalcarea</taxon>
        <taxon>Balanomorpha</taxon>
        <taxon>Balanoidea</taxon>
        <taxon>Balanidae</taxon>
        <taxon>Amphibalaninae</taxon>
        <taxon>Amphibalanus</taxon>
    </lineage>
</organism>
<dbReference type="SUPFAM" id="SSF48403">
    <property type="entry name" value="Ankyrin repeat"/>
    <property type="match status" value="2"/>
</dbReference>
<evidence type="ECO:0000256" key="4">
    <source>
        <dbReference type="ARBA" id="ARBA00023043"/>
    </source>
</evidence>
<evidence type="ECO:0000313" key="10">
    <source>
        <dbReference type="EMBL" id="KAF0312192.1"/>
    </source>
</evidence>
<name>A0A6A4XD19_AMPAM</name>
<feature type="repeat" description="ANK" evidence="5">
    <location>
        <begin position="846"/>
        <end position="878"/>
    </location>
</feature>
<dbReference type="PROSITE" id="PS50088">
    <property type="entry name" value="ANK_REPEAT"/>
    <property type="match status" value="13"/>
</dbReference>
<dbReference type="InterPro" id="IPR058018">
    <property type="entry name" value="AAA_lid_TANC1/2"/>
</dbReference>
<feature type="repeat" description="ANK" evidence="5">
    <location>
        <begin position="879"/>
        <end position="911"/>
    </location>
</feature>
<dbReference type="PANTHER" id="PTHR24166:SF48">
    <property type="entry name" value="PROTEIN VAPYRIN"/>
    <property type="match status" value="1"/>
</dbReference>
<keyword evidence="11" id="KW-1185">Reference proteome</keyword>
<dbReference type="Pfam" id="PF24883">
    <property type="entry name" value="NPHP3_N"/>
    <property type="match status" value="1"/>
</dbReference>
<feature type="region of interest" description="Disordered" evidence="6">
    <location>
        <begin position="1003"/>
        <end position="1148"/>
    </location>
</feature>
<feature type="compositionally biased region" description="Low complexity" evidence="6">
    <location>
        <begin position="1020"/>
        <end position="1037"/>
    </location>
</feature>
<accession>A0A6A4XD19</accession>
<comment type="caution">
    <text evidence="10">The sequence shown here is derived from an EMBL/GenBank/DDBJ whole genome shotgun (WGS) entry which is preliminary data.</text>
</comment>
<evidence type="ECO:0000313" key="11">
    <source>
        <dbReference type="Proteomes" id="UP000440578"/>
    </source>
</evidence>
<dbReference type="OrthoDB" id="427518at2759"/>
<feature type="compositionally biased region" description="Low complexity" evidence="6">
    <location>
        <begin position="1067"/>
        <end position="1085"/>
    </location>
</feature>
<evidence type="ECO:0000256" key="3">
    <source>
        <dbReference type="ARBA" id="ARBA00022803"/>
    </source>
</evidence>
<evidence type="ECO:0000259" key="7">
    <source>
        <dbReference type="Pfam" id="PF24883"/>
    </source>
</evidence>
<dbReference type="InterPro" id="IPR056884">
    <property type="entry name" value="NPHP3-like_N"/>
</dbReference>
<evidence type="ECO:0000256" key="1">
    <source>
        <dbReference type="ARBA" id="ARBA00022553"/>
    </source>
</evidence>
<keyword evidence="4 5" id="KW-0040">ANK repeat</keyword>
<keyword evidence="3" id="KW-0802">TPR repeat</keyword>
<proteinExistence type="predicted"/>
<feature type="repeat" description="ANK" evidence="5">
    <location>
        <begin position="945"/>
        <end position="977"/>
    </location>
</feature>
<feature type="repeat" description="ANK" evidence="5">
    <location>
        <begin position="912"/>
        <end position="944"/>
    </location>
</feature>
<dbReference type="Pfam" id="PF00023">
    <property type="entry name" value="Ank"/>
    <property type="match status" value="2"/>
</dbReference>
<dbReference type="Pfam" id="PF13637">
    <property type="entry name" value="Ank_4"/>
    <property type="match status" value="1"/>
</dbReference>
<evidence type="ECO:0000259" key="8">
    <source>
        <dbReference type="Pfam" id="PF25520"/>
    </source>
</evidence>
<feature type="compositionally biased region" description="Pro residues" evidence="6">
    <location>
        <begin position="1007"/>
        <end position="1019"/>
    </location>
</feature>
<feature type="repeat" description="ANK" evidence="5">
    <location>
        <begin position="478"/>
        <end position="510"/>
    </location>
</feature>
<dbReference type="InterPro" id="IPR027417">
    <property type="entry name" value="P-loop_NTPase"/>
</dbReference>
<dbReference type="SUPFAM" id="SSF52540">
    <property type="entry name" value="P-loop containing nucleoside triphosphate hydrolases"/>
    <property type="match status" value="1"/>
</dbReference>
<feature type="repeat" description="ANK" evidence="5">
    <location>
        <begin position="714"/>
        <end position="746"/>
    </location>
</feature>
<evidence type="ECO:0000256" key="6">
    <source>
        <dbReference type="SAM" id="MobiDB-lite"/>
    </source>
</evidence>
<keyword evidence="2" id="KW-0677">Repeat</keyword>
<dbReference type="InterPro" id="IPR036770">
    <property type="entry name" value="Ankyrin_rpt-contain_sf"/>
</dbReference>
<evidence type="ECO:0000256" key="2">
    <source>
        <dbReference type="ARBA" id="ARBA00022737"/>
    </source>
</evidence>
<feature type="repeat" description="ANK" evidence="5">
    <location>
        <begin position="813"/>
        <end position="845"/>
    </location>
</feature>
<dbReference type="Proteomes" id="UP000440578">
    <property type="component" value="Unassembled WGS sequence"/>
</dbReference>
<feature type="repeat" description="ANK" evidence="5">
    <location>
        <begin position="780"/>
        <end position="812"/>
    </location>
</feature>
<dbReference type="InterPro" id="IPR002110">
    <property type="entry name" value="Ankyrin_rpt"/>
</dbReference>
<dbReference type="EMBL" id="VIIS01000188">
    <property type="protein sequence ID" value="KAF0312192.1"/>
    <property type="molecule type" value="Genomic_DNA"/>
</dbReference>
<reference evidence="10 11" key="1">
    <citation type="submission" date="2019-07" db="EMBL/GenBank/DDBJ databases">
        <title>Draft genome assembly of a fouling barnacle, Amphibalanus amphitrite (Darwin, 1854): The first reference genome for Thecostraca.</title>
        <authorList>
            <person name="Kim W."/>
        </authorList>
    </citation>
    <scope>NUCLEOTIDE SEQUENCE [LARGE SCALE GENOMIC DNA]</scope>
    <source>
        <strain evidence="10">SNU_AA5</strain>
        <tissue evidence="10">Soma without cirri and trophi</tissue>
    </source>
</reference>
<sequence>MTDAPGAEPAAAAAASASRLDGKPFFCRQWAFTKISQCLQHKQSKLGGALVVGGVGSGKTALCSELARPTAATGRQLSLHARLVAHHFCRTEQADSLRAGTFVLQLSAQLARSRLLPGYAEKLRDPDVSAVLTPVFCSRQPEEALRRAVLFPLLELDEPPQPLLFVVDGVDDSHRAAAGGAGSVAALLASHQHLLPRWLLLVVTARRSSRDVTRLFAGFRKIVLDDLRKANVVTDLQQYILSRLEREAALRQHLSHETAEMLNQLHIKSNGCLLYLEKVLSGVSEGFIRLSEVREIPGTLNGLYLWLSQRLFTKKHFHKALPVLNVLLAALRPLPVSTIFECVRLKNAAVTCDDFERRLSVLARLTVDTTDGARLLFHHSYAEWLTDVKYCTQRFLCQPEAGHGMLAAWLLRRAPQLAPDEVQLLAEHLVRMEPGRPPAEPDLLPLLLLWSGAEVETCLQDGQPDSPVTLEILQRAGAETSPLTLAARHGHADVVAALLSVGAAPDRPDADGWTPLRSAAWAGHTATVQLLLSAGATVDSVDGEQRTALRAAAWAGHDDIVSALLSAGADVNGTDREGRTALIAAAYMGHVEIVRRLLDAGADIDHADGDGRTALAVAALCVPACEGAGRVVALLLERNANVNHEDREGMTPLLVAAFEGHRDVCELLLEADADVDHSDGAGRCALFAAASMGHHTVVQLLLFWGCYCDTIDPEGRTVLSVAAAQGCIQTVRLLLDRGLDEGHRDNGGWTPLHYAAYEGHADVIDALLDAGARVNEVDNDGKHALILAAQEGHVSAVAALVERGADVNLRSHDGKTPLRMAALERHKDVVHYLVCNGADASYRDMDGRSTLYLLALDNRTAMAAFLLDSGADVESCDLEGRTALHVSAWQGHTETVRLLLQRGADPDAIDAERRTPLIGAAWQGRPAVVRALLAHGATVDHTCSQGATALCIAAQEGHLECVRVLLDHFADPNHSDMHGRSALKVALKGRHEAVVRLLEEYGASSAAPPPQPPPLPVHQPPCHASASNASMNSVSTAETKPSSAALGGASPVDSPSSTFEKRQSCASFGNHSHSKSSSNLTDSTGKSSQTSQPAADASPTPAAVSGGLSFTQQLQRCRRRGGRPVETTTVAESPPCSPAERRSTPVSPQAHLPLIYADPHDSRAPSAAVRPRTSAPFTFDQNEHMRIILGTKSGSSSVSSESRPRRGLAAQANSGLKAGAAALRARAAPSKQRASALASDGSSNGFHLRRETPL</sequence>
<keyword evidence="1" id="KW-0597">Phosphoprotein</keyword>
<dbReference type="Pfam" id="PF25520">
    <property type="entry name" value="AAA_lid_TANC1"/>
    <property type="match status" value="1"/>
</dbReference>
<feature type="compositionally biased region" description="Low complexity" evidence="6">
    <location>
        <begin position="1215"/>
        <end position="1228"/>
    </location>
</feature>
<dbReference type="Pfam" id="PF25521">
    <property type="entry name" value="WHD_TANC1"/>
    <property type="match status" value="1"/>
</dbReference>